<comment type="similarity">
    <text evidence="1">Belongs to the PemK/MazF family.</text>
</comment>
<dbReference type="AlphaFoldDB" id="A0A1X2ZGL0"/>
<keyword evidence="6" id="KW-0378">Hydrolase</keyword>
<dbReference type="Proteomes" id="UP001357973">
    <property type="component" value="Chromosome"/>
</dbReference>
<evidence type="ECO:0000313" key="5">
    <source>
        <dbReference type="EMBL" id="GJD14586.1"/>
    </source>
</evidence>
<evidence type="ECO:0000313" key="4">
    <source>
        <dbReference type="EMBL" id="BEK83260.1"/>
    </source>
</evidence>
<dbReference type="PANTHER" id="PTHR33988:SF1">
    <property type="entry name" value="ENDORIBONUCLEASE MAZF7-RELATED"/>
    <property type="match status" value="1"/>
</dbReference>
<dbReference type="GO" id="GO:0004521">
    <property type="term" value="F:RNA endonuclease activity"/>
    <property type="evidence" value="ECO:0007669"/>
    <property type="project" value="TreeGrafter"/>
</dbReference>
<protein>
    <submittedName>
        <fullName evidence="5">PEMK-like protein</fullName>
    </submittedName>
    <submittedName>
        <fullName evidence="6">Type II toxin-antitoxin system PemK/MazF family toxin</fullName>
        <ecNumber evidence="6">3.1.-.-</ecNumber>
    </submittedName>
</protein>
<keyword evidence="8" id="KW-1185">Reference proteome</keyword>
<gene>
    <name evidence="6" type="ORF">B0703_07220</name>
    <name evidence="3" type="ORF">B19861_11840</name>
    <name evidence="4" type="ORF">B19861_12020</name>
    <name evidence="5" type="ORF">BIFAD42_15700</name>
</gene>
<evidence type="ECO:0000256" key="2">
    <source>
        <dbReference type="ARBA" id="ARBA00022649"/>
    </source>
</evidence>
<evidence type="ECO:0000313" key="3">
    <source>
        <dbReference type="EMBL" id="BEK83242.1"/>
    </source>
</evidence>
<dbReference type="EMBL" id="AP028457">
    <property type="protein sequence ID" value="BEK83242.1"/>
    <property type="molecule type" value="Genomic_DNA"/>
</dbReference>
<dbReference type="Gene3D" id="2.30.30.110">
    <property type="match status" value="1"/>
</dbReference>
<dbReference type="EMBL" id="CP133648">
    <property type="protein sequence ID" value="WNE84795.1"/>
    <property type="molecule type" value="Genomic_DNA"/>
</dbReference>
<dbReference type="GO" id="GO:0016075">
    <property type="term" value="P:rRNA catabolic process"/>
    <property type="evidence" value="ECO:0007669"/>
    <property type="project" value="TreeGrafter"/>
</dbReference>
<evidence type="ECO:0000313" key="8">
    <source>
        <dbReference type="Proteomes" id="UP001357973"/>
    </source>
</evidence>
<dbReference type="InterPro" id="IPR011067">
    <property type="entry name" value="Plasmid_toxin/cell-grow_inhib"/>
</dbReference>
<evidence type="ECO:0000256" key="1">
    <source>
        <dbReference type="ARBA" id="ARBA00007521"/>
    </source>
</evidence>
<dbReference type="GO" id="GO:0006402">
    <property type="term" value="P:mRNA catabolic process"/>
    <property type="evidence" value="ECO:0007669"/>
    <property type="project" value="TreeGrafter"/>
</dbReference>
<evidence type="ECO:0000313" key="7">
    <source>
        <dbReference type="Proteomes" id="UP000193179"/>
    </source>
</evidence>
<dbReference type="Pfam" id="PF02452">
    <property type="entry name" value="PemK_toxin"/>
    <property type="match status" value="1"/>
</dbReference>
<reference evidence="3 8" key="3">
    <citation type="submission" date="2023-06" db="EMBL/GenBank/DDBJ databases">
        <title>Complete Genome Sequences of Bifidobacterium faecale strain JCM19861T was isolated from human faeces by Jung-Hye Choi et al. (2014).</title>
        <authorList>
            <person name="Okuhama S."/>
            <person name="Takahashi H."/>
            <person name="Imaizumi K."/>
            <person name="Nakayama S."/>
            <person name="Ogata Y."/>
            <person name="Suda W."/>
        </authorList>
    </citation>
    <scope>NUCLEOTIDE SEQUENCE [LARGE SCALE GENOMIC DNA]</scope>
    <source>
        <strain evidence="3 8">JCM 19861</strain>
    </source>
</reference>
<dbReference type="GO" id="GO:0003677">
    <property type="term" value="F:DNA binding"/>
    <property type="evidence" value="ECO:0007669"/>
    <property type="project" value="InterPro"/>
</dbReference>
<dbReference type="Proteomes" id="UP000193179">
    <property type="component" value="Chromosome"/>
</dbReference>
<proteinExistence type="inferred from homology"/>
<dbReference type="RefSeq" id="WP_085346435.1">
    <property type="nucleotide sequence ID" value="NZ_AP028457.1"/>
</dbReference>
<organism evidence="6 7">
    <name type="scientific">Bifidobacterium adolescentis</name>
    <dbReference type="NCBI Taxonomy" id="1680"/>
    <lineage>
        <taxon>Bacteria</taxon>
        <taxon>Bacillati</taxon>
        <taxon>Actinomycetota</taxon>
        <taxon>Actinomycetes</taxon>
        <taxon>Bifidobacteriales</taxon>
        <taxon>Bifidobacteriaceae</taxon>
        <taxon>Bifidobacterium</taxon>
    </lineage>
</organism>
<dbReference type="InterPro" id="IPR003477">
    <property type="entry name" value="PemK-like"/>
</dbReference>
<reference evidence="5" key="2">
    <citation type="submission" date="2021-08" db="EMBL/GenBank/DDBJ databases">
        <title>Draft genome sequence of the GABA producer Bifidobacterium adolescentis 4-2, isolated from healthy human feces.</title>
        <authorList>
            <person name="Altaib H."/>
            <person name="Niwa R."/>
            <person name="Abe M."/>
            <person name="Suzuki T."/>
        </authorList>
    </citation>
    <scope>NUCLEOTIDE SEQUENCE</scope>
    <source>
        <strain evidence="5">4-2</strain>
    </source>
</reference>
<dbReference type="EMBL" id="BPPZ01000009">
    <property type="protein sequence ID" value="GJD14586.1"/>
    <property type="molecule type" value="Genomic_DNA"/>
</dbReference>
<dbReference type="SUPFAM" id="SSF50118">
    <property type="entry name" value="Cell growth inhibitor/plasmid maintenance toxic component"/>
    <property type="match status" value="1"/>
</dbReference>
<sequence>MRRGEIWTVLADGYARKPRPVVVVQNDEIEGFDSTVVCLMTSFTSDDMTTRVKVPPTTQNGLIKISWVMTEKILAVHTSALGQRIGILEDDVMRQVEKKLAHVLAL</sequence>
<dbReference type="PANTHER" id="PTHR33988">
    <property type="entry name" value="ENDORIBONUCLEASE MAZF-RELATED"/>
    <property type="match status" value="1"/>
</dbReference>
<reference evidence="6" key="1">
    <citation type="journal article" date="2016" name="Sci. Rep.">
        <title>Evaluation of genetic diversity among strains of the human gut commensal Bifidobacterium adolescentis.</title>
        <authorList>
            <person name="Duranti S."/>
            <person name="Milani C."/>
            <person name="Lugli G.A."/>
            <person name="Mancabelli L."/>
            <person name="Turroni F."/>
            <person name="Ferrario C."/>
            <person name="Mangifesta M."/>
            <person name="Viappiani A."/>
            <person name="Sanchez B."/>
            <person name="Margolles A."/>
            <person name="van Sinderen D."/>
            <person name="Ventura M."/>
        </authorList>
    </citation>
    <scope>NUCLEOTIDE SEQUENCE</scope>
    <source>
        <strain evidence="6">703B</strain>
    </source>
</reference>
<reference evidence="6" key="4">
    <citation type="submission" date="2023-09" db="EMBL/GenBank/DDBJ databases">
        <title>Ecological and genomic based identification of the Bifidobacterium adolescentis prototype of the healthy human gut microbiota.</title>
        <authorList>
            <person name="Lugli G.A."/>
            <person name="Argentini C."/>
            <person name="Tarracchini C."/>
            <person name="Fontana F."/>
            <person name="Alessandri G."/>
            <person name="Mancabelli L."/>
            <person name="Milani C."/>
            <person name="Turroni F."/>
            <person name="Ventura M."/>
        </authorList>
    </citation>
    <scope>NUCLEOTIDE SEQUENCE</scope>
    <source>
        <strain evidence="6">703B</strain>
    </source>
</reference>
<dbReference type="EMBL" id="AP028457">
    <property type="protein sequence ID" value="BEK83260.1"/>
    <property type="molecule type" value="Genomic_DNA"/>
</dbReference>
<dbReference type="Proteomes" id="UP000886943">
    <property type="component" value="Unassembled WGS sequence"/>
</dbReference>
<keyword evidence="2" id="KW-1277">Toxin-antitoxin system</keyword>
<dbReference type="EC" id="3.1.-.-" evidence="6"/>
<accession>A0A1X2ZGL0</accession>
<evidence type="ECO:0000313" key="6">
    <source>
        <dbReference type="EMBL" id="WNE84795.1"/>
    </source>
</evidence>
<name>A0A1X2ZGL0_BIFAD</name>
<dbReference type="GO" id="GO:0016787">
    <property type="term" value="F:hydrolase activity"/>
    <property type="evidence" value="ECO:0007669"/>
    <property type="project" value="UniProtKB-KW"/>
</dbReference>